<feature type="transmembrane region" description="Helical" evidence="1">
    <location>
        <begin position="77"/>
        <end position="102"/>
    </location>
</feature>
<protein>
    <submittedName>
        <fullName evidence="2">Uncharacterized protein</fullName>
    </submittedName>
</protein>
<proteinExistence type="predicted"/>
<keyword evidence="1" id="KW-1133">Transmembrane helix</keyword>
<organism evidence="2 3">
    <name type="scientific">Geodermatophilus saharensis</name>
    <dbReference type="NCBI Taxonomy" id="1137994"/>
    <lineage>
        <taxon>Bacteria</taxon>
        <taxon>Bacillati</taxon>
        <taxon>Actinomycetota</taxon>
        <taxon>Actinomycetes</taxon>
        <taxon>Geodermatophilales</taxon>
        <taxon>Geodermatophilaceae</taxon>
        <taxon>Geodermatophilus</taxon>
    </lineage>
</organism>
<keyword evidence="1" id="KW-0472">Membrane</keyword>
<name>A0A239IV51_9ACTN</name>
<feature type="transmembrane region" description="Helical" evidence="1">
    <location>
        <begin position="108"/>
        <end position="133"/>
    </location>
</feature>
<evidence type="ECO:0000313" key="3">
    <source>
        <dbReference type="Proteomes" id="UP000198386"/>
    </source>
</evidence>
<reference evidence="3" key="1">
    <citation type="submission" date="2017-06" db="EMBL/GenBank/DDBJ databases">
        <authorList>
            <person name="Varghese N."/>
            <person name="Submissions S."/>
        </authorList>
    </citation>
    <scope>NUCLEOTIDE SEQUENCE [LARGE SCALE GENOMIC DNA]</scope>
    <source>
        <strain evidence="3">DSM 45423</strain>
    </source>
</reference>
<dbReference type="Proteomes" id="UP000198386">
    <property type="component" value="Unassembled WGS sequence"/>
</dbReference>
<evidence type="ECO:0000256" key="1">
    <source>
        <dbReference type="SAM" id="Phobius"/>
    </source>
</evidence>
<dbReference type="EMBL" id="FZOH01000012">
    <property type="protein sequence ID" value="SNS97477.1"/>
    <property type="molecule type" value="Genomic_DNA"/>
</dbReference>
<evidence type="ECO:0000313" key="2">
    <source>
        <dbReference type="EMBL" id="SNS97477.1"/>
    </source>
</evidence>
<dbReference type="OrthoDB" id="9929770at2"/>
<keyword evidence="1" id="KW-0812">Transmembrane</keyword>
<keyword evidence="3" id="KW-1185">Reference proteome</keyword>
<accession>A0A239IV51</accession>
<gene>
    <name evidence="2" type="ORF">SAMN04488107_4507</name>
</gene>
<dbReference type="RefSeq" id="WP_089406143.1">
    <property type="nucleotide sequence ID" value="NZ_FZOH01000012.1"/>
</dbReference>
<dbReference type="AlphaFoldDB" id="A0A239IV51"/>
<sequence length="241" mass="24611">MSTSTGAAKAEPLNDLTWAESAQALGPRIGLADLLQSLQLLAKDADRDAAVQKKWRDDTPASMQVIRSGALGITKGATAWVAGAGGLGAVLSAVAAALAGFSAQAGEAVVATLIGAAALTFSGTAIACAIFIAGDLHARGQATAARHSGRAEVASAFLRATSTMPPGVEATAAAARGADLRQQVLFALAAFPDKVHFKTDGDQNWSLATGARRHERYDIQIRDAAGSWTAIGDVVDYTTNP</sequence>